<evidence type="ECO:0000256" key="5">
    <source>
        <dbReference type="ARBA" id="ARBA00022737"/>
    </source>
</evidence>
<dbReference type="EMBL" id="VSSQ01001008">
    <property type="protein sequence ID" value="MPM04096.1"/>
    <property type="molecule type" value="Genomic_DNA"/>
</dbReference>
<evidence type="ECO:0000313" key="11">
    <source>
        <dbReference type="EMBL" id="MPM04096.1"/>
    </source>
</evidence>
<evidence type="ECO:0000256" key="3">
    <source>
        <dbReference type="ARBA" id="ARBA00022475"/>
    </source>
</evidence>
<evidence type="ECO:0000256" key="9">
    <source>
        <dbReference type="ARBA" id="ARBA00023136"/>
    </source>
</evidence>
<comment type="subcellular location">
    <subcellularLocation>
        <location evidence="1">Cell membrane</location>
        <topology evidence="1">Peripheral membrane protein</topology>
    </subcellularLocation>
</comment>
<sequence>MGKTILEMRGVSKSFGATRALKDVSIDLMEREILAICGENGAGKSTLMKVLSGSYESGSYDGEVWVEGKKCAFRTPADSSAAGIEMIYQEISVHLDLSVAENIFLGRIPTKRGVVQWAKMFENAQRYADMVGLKVPISTHLRDLSASQCQMVSIARALSRNPKILVLDEPTSPLTDAEVEELFKILFQLREKGISCIYISHKIREIKRLADRVCILRDGCHVWTKPAADLSVEEIVEGMVNRKIGNMYPKEAVEIGEEAFSVKNLRVKHPYNKKKYIVDGIDVSVRKGEILGLVGLVGSGRSETVNAIFGSIDGAYDEMRIYGKPVRIRDPKDAISKGLALLSEDRKVNGFVPTLNIARNITLPRLDKVSRRGILHREAERKYGLKYMESLSIKANSERDMVTSLSGGNQQKVVLAKWLMADPMVLLLDEPTRGIDVGAKAQIYQIMTELVRQGMAIIMISSELTELVGMCDRYLLLADGKIRAELGRDQADEERFLRICSGSDR</sequence>
<dbReference type="GO" id="GO:0005886">
    <property type="term" value="C:plasma membrane"/>
    <property type="evidence" value="ECO:0007669"/>
    <property type="project" value="UniProtKB-SubCell"/>
</dbReference>
<proteinExistence type="predicted"/>
<keyword evidence="2" id="KW-0813">Transport</keyword>
<keyword evidence="7 11" id="KW-0067">ATP-binding</keyword>
<dbReference type="PROSITE" id="PS50893">
    <property type="entry name" value="ABC_TRANSPORTER_2"/>
    <property type="match status" value="2"/>
</dbReference>
<dbReference type="PROSITE" id="PS00211">
    <property type="entry name" value="ABC_TRANSPORTER_1"/>
    <property type="match status" value="1"/>
</dbReference>
<dbReference type="EC" id="3.6.3.17" evidence="11"/>
<dbReference type="CDD" id="cd03216">
    <property type="entry name" value="ABC_Carb_Monos_I"/>
    <property type="match status" value="1"/>
</dbReference>
<name>A0A644WJN3_9ZZZZ</name>
<keyword evidence="11" id="KW-0378">Hydrolase</keyword>
<dbReference type="Pfam" id="PF00005">
    <property type="entry name" value="ABC_tran"/>
    <property type="match status" value="2"/>
</dbReference>
<organism evidence="11">
    <name type="scientific">bioreactor metagenome</name>
    <dbReference type="NCBI Taxonomy" id="1076179"/>
    <lineage>
        <taxon>unclassified sequences</taxon>
        <taxon>metagenomes</taxon>
        <taxon>ecological metagenomes</taxon>
    </lineage>
</organism>
<dbReference type="CDD" id="cd03215">
    <property type="entry name" value="ABC_Carb_Monos_II"/>
    <property type="match status" value="1"/>
</dbReference>
<dbReference type="InterPro" id="IPR003593">
    <property type="entry name" value="AAA+_ATPase"/>
</dbReference>
<dbReference type="InterPro" id="IPR003439">
    <property type="entry name" value="ABC_transporter-like_ATP-bd"/>
</dbReference>
<keyword evidence="9" id="KW-0472">Membrane</keyword>
<dbReference type="FunFam" id="3.40.50.300:FF:000127">
    <property type="entry name" value="Ribose import ATP-binding protein RbsA"/>
    <property type="match status" value="1"/>
</dbReference>
<keyword evidence="3" id="KW-1003">Cell membrane</keyword>
<feature type="domain" description="ABC transporter" evidence="10">
    <location>
        <begin position="260"/>
        <end position="504"/>
    </location>
</feature>
<dbReference type="GO" id="GO:0005524">
    <property type="term" value="F:ATP binding"/>
    <property type="evidence" value="ECO:0007669"/>
    <property type="project" value="UniProtKB-KW"/>
</dbReference>
<dbReference type="PANTHER" id="PTHR43790">
    <property type="entry name" value="CARBOHYDRATE TRANSPORT ATP-BINDING PROTEIN MG119-RELATED"/>
    <property type="match status" value="1"/>
</dbReference>
<keyword evidence="4" id="KW-0762">Sugar transport</keyword>
<dbReference type="InterPro" id="IPR050107">
    <property type="entry name" value="ABC_carbohydrate_import_ATPase"/>
</dbReference>
<dbReference type="Gene3D" id="3.40.50.300">
    <property type="entry name" value="P-loop containing nucleotide triphosphate hydrolases"/>
    <property type="match status" value="2"/>
</dbReference>
<protein>
    <submittedName>
        <fullName evidence="11">Xylose import ATP-binding protein XylG</fullName>
        <ecNumber evidence="11">3.6.3.17</ecNumber>
    </submittedName>
</protein>
<dbReference type="InterPro" id="IPR017871">
    <property type="entry name" value="ABC_transporter-like_CS"/>
</dbReference>
<feature type="domain" description="ABC transporter" evidence="10">
    <location>
        <begin position="6"/>
        <end position="243"/>
    </location>
</feature>
<dbReference type="GO" id="GO:0016887">
    <property type="term" value="F:ATP hydrolysis activity"/>
    <property type="evidence" value="ECO:0007669"/>
    <property type="project" value="InterPro"/>
</dbReference>
<dbReference type="PANTHER" id="PTHR43790:SF3">
    <property type="entry name" value="D-ALLOSE IMPORT ATP-BINDING PROTEIN ALSA-RELATED"/>
    <property type="match status" value="1"/>
</dbReference>
<reference evidence="11" key="1">
    <citation type="submission" date="2019-08" db="EMBL/GenBank/DDBJ databases">
        <authorList>
            <person name="Kucharzyk K."/>
            <person name="Murdoch R.W."/>
            <person name="Higgins S."/>
            <person name="Loffler F."/>
        </authorList>
    </citation>
    <scope>NUCLEOTIDE SEQUENCE</scope>
</reference>
<accession>A0A644WJN3</accession>
<keyword evidence="8" id="KW-1278">Translocase</keyword>
<evidence type="ECO:0000256" key="4">
    <source>
        <dbReference type="ARBA" id="ARBA00022597"/>
    </source>
</evidence>
<keyword evidence="6" id="KW-0547">Nucleotide-binding</keyword>
<dbReference type="SMART" id="SM00382">
    <property type="entry name" value="AAA"/>
    <property type="match status" value="2"/>
</dbReference>
<evidence type="ECO:0000256" key="2">
    <source>
        <dbReference type="ARBA" id="ARBA00022448"/>
    </source>
</evidence>
<evidence type="ECO:0000256" key="1">
    <source>
        <dbReference type="ARBA" id="ARBA00004202"/>
    </source>
</evidence>
<dbReference type="SUPFAM" id="SSF52540">
    <property type="entry name" value="P-loop containing nucleoside triphosphate hydrolases"/>
    <property type="match status" value="2"/>
</dbReference>
<evidence type="ECO:0000259" key="10">
    <source>
        <dbReference type="PROSITE" id="PS50893"/>
    </source>
</evidence>
<evidence type="ECO:0000256" key="6">
    <source>
        <dbReference type="ARBA" id="ARBA00022741"/>
    </source>
</evidence>
<keyword evidence="5" id="KW-0677">Repeat</keyword>
<comment type="caution">
    <text evidence="11">The sequence shown here is derived from an EMBL/GenBank/DDBJ whole genome shotgun (WGS) entry which is preliminary data.</text>
</comment>
<evidence type="ECO:0000256" key="8">
    <source>
        <dbReference type="ARBA" id="ARBA00022967"/>
    </source>
</evidence>
<dbReference type="InterPro" id="IPR027417">
    <property type="entry name" value="P-loop_NTPase"/>
</dbReference>
<evidence type="ECO:0000256" key="7">
    <source>
        <dbReference type="ARBA" id="ARBA00022840"/>
    </source>
</evidence>
<dbReference type="AlphaFoldDB" id="A0A644WJN3"/>
<gene>
    <name evidence="11" type="primary">xylG_4</name>
    <name evidence="11" type="ORF">SDC9_50366</name>
</gene>